<dbReference type="GeneID" id="65535732"/>
<proteinExistence type="predicted"/>
<dbReference type="STRING" id="1796646.A4V02_02605"/>
<keyword evidence="2" id="KW-0238">DNA-binding</keyword>
<dbReference type="RefSeq" id="WP_068960101.1">
    <property type="nucleotide sequence ID" value="NZ_CAMRAI010000009.1"/>
</dbReference>
<keyword evidence="6" id="KW-1185">Reference proteome</keyword>
<dbReference type="PRINTS" id="PR00038">
    <property type="entry name" value="HTHLUXR"/>
</dbReference>
<dbReference type="OrthoDB" id="1727128at2"/>
<dbReference type="CDD" id="cd06170">
    <property type="entry name" value="LuxR_C_like"/>
    <property type="match status" value="1"/>
</dbReference>
<keyword evidence="3" id="KW-0804">Transcription</keyword>
<protein>
    <submittedName>
        <fullName evidence="5">LuxR family transcriptional regulator</fullName>
    </submittedName>
</protein>
<dbReference type="GO" id="GO:0006355">
    <property type="term" value="P:regulation of DNA-templated transcription"/>
    <property type="evidence" value="ECO:0007669"/>
    <property type="project" value="InterPro"/>
</dbReference>
<organism evidence="5 6">
    <name type="scientific">Muribaculum intestinale</name>
    <dbReference type="NCBI Taxonomy" id="1796646"/>
    <lineage>
        <taxon>Bacteria</taxon>
        <taxon>Pseudomonadati</taxon>
        <taxon>Bacteroidota</taxon>
        <taxon>Bacteroidia</taxon>
        <taxon>Bacteroidales</taxon>
        <taxon>Muribaculaceae</taxon>
        <taxon>Muribaculum</taxon>
    </lineage>
</organism>
<evidence type="ECO:0000256" key="3">
    <source>
        <dbReference type="ARBA" id="ARBA00023163"/>
    </source>
</evidence>
<feature type="domain" description="HTH luxR-type" evidence="4">
    <location>
        <begin position="184"/>
        <end position="249"/>
    </location>
</feature>
<name>A0A1B1S7E6_9BACT</name>
<keyword evidence="1" id="KW-0805">Transcription regulation</keyword>
<dbReference type="InterPro" id="IPR000792">
    <property type="entry name" value="Tscrpt_reg_LuxR_C"/>
</dbReference>
<dbReference type="PANTHER" id="PTHR44688">
    <property type="entry name" value="DNA-BINDING TRANSCRIPTIONAL ACTIVATOR DEVR_DOSR"/>
    <property type="match status" value="1"/>
</dbReference>
<reference evidence="6" key="1">
    <citation type="submission" date="2016-04" db="EMBL/GenBank/DDBJ databases">
        <title>Complete Genome Sequences of Twelve Strains of a Stable Defined Moderately Diverse Mouse Microbiota 2 (sDMDMm2).</title>
        <authorList>
            <person name="Uchimura Y."/>
            <person name="Wyss M."/>
            <person name="Brugiroux S."/>
            <person name="Limenitakis J.P."/>
            <person name="Stecher B."/>
            <person name="McCoy K.D."/>
            <person name="Macpherson A.J."/>
        </authorList>
    </citation>
    <scope>NUCLEOTIDE SEQUENCE [LARGE SCALE GENOMIC DNA]</scope>
    <source>
        <strain evidence="6">YL27</strain>
    </source>
</reference>
<evidence type="ECO:0000259" key="4">
    <source>
        <dbReference type="PROSITE" id="PS50043"/>
    </source>
</evidence>
<dbReference type="Proteomes" id="UP000186351">
    <property type="component" value="Chromosome"/>
</dbReference>
<dbReference type="SUPFAM" id="SSF46894">
    <property type="entry name" value="C-terminal effector domain of the bipartite response regulators"/>
    <property type="match status" value="1"/>
</dbReference>
<accession>A0A1Z2XEC1</accession>
<dbReference type="EMBL" id="CP015402">
    <property type="protein sequence ID" value="ANU62722.1"/>
    <property type="molecule type" value="Genomic_DNA"/>
</dbReference>
<evidence type="ECO:0000313" key="6">
    <source>
        <dbReference type="Proteomes" id="UP000186351"/>
    </source>
</evidence>
<evidence type="ECO:0000313" key="5">
    <source>
        <dbReference type="EMBL" id="ANU62722.1"/>
    </source>
</evidence>
<dbReference type="Gene3D" id="3.30.450.20">
    <property type="entry name" value="PAS domain"/>
    <property type="match status" value="1"/>
</dbReference>
<dbReference type="SMART" id="SM00421">
    <property type="entry name" value="HTH_LUXR"/>
    <property type="match status" value="1"/>
</dbReference>
<dbReference type="InterPro" id="IPR016032">
    <property type="entry name" value="Sig_transdc_resp-reg_C-effctor"/>
</dbReference>
<dbReference type="KEGG" id="pary:A4V02_02605"/>
<dbReference type="GO" id="GO:0003677">
    <property type="term" value="F:DNA binding"/>
    <property type="evidence" value="ECO:0007669"/>
    <property type="project" value="UniProtKB-KW"/>
</dbReference>
<dbReference type="PROSITE" id="PS50043">
    <property type="entry name" value="HTH_LUXR_2"/>
    <property type="match status" value="1"/>
</dbReference>
<dbReference type="PANTHER" id="PTHR44688:SF16">
    <property type="entry name" value="DNA-BINDING TRANSCRIPTIONAL ACTIVATOR DEVR_DOSR"/>
    <property type="match status" value="1"/>
</dbReference>
<dbReference type="AlphaFoldDB" id="A0A1B1S7E6"/>
<sequence length="251" mass="29268">MKTADDFFIPDNEVKLPEELDYSRVSEYIRSAEAFSRSTYQSVYIIDYFKQNFLYVSPNPMFLCGLTPEQMMRLGYRFYLEYVPEDEQQFLIDLNEAGFSFHQTIPVNERKDWYISYDFNILNGGKKILVNHKLTSLVLTSDGRIWLALCVVSASTHTSPGHIEMHRVGSSEYFEYNRNTRRWDKRQMPTLTDGEKAVLTLSIQGYTMSEIAARICLSPDTIKKYRQRIFEKLDVRNISEAIVAATNNKLL</sequence>
<gene>
    <name evidence="5" type="ORF">A4V02_02605</name>
</gene>
<accession>A0A1B1S7E6</accession>
<dbReference type="Pfam" id="PF00196">
    <property type="entry name" value="GerE"/>
    <property type="match status" value="1"/>
</dbReference>
<dbReference type="Gene3D" id="1.10.10.10">
    <property type="entry name" value="Winged helix-like DNA-binding domain superfamily/Winged helix DNA-binding domain"/>
    <property type="match status" value="1"/>
</dbReference>
<dbReference type="InterPro" id="IPR036388">
    <property type="entry name" value="WH-like_DNA-bd_sf"/>
</dbReference>
<evidence type="ECO:0000256" key="2">
    <source>
        <dbReference type="ARBA" id="ARBA00023125"/>
    </source>
</evidence>
<evidence type="ECO:0000256" key="1">
    <source>
        <dbReference type="ARBA" id="ARBA00023015"/>
    </source>
</evidence>